<dbReference type="NCBIfam" id="TIGR02532">
    <property type="entry name" value="IV_pilin_GFxxxE"/>
    <property type="match status" value="1"/>
</dbReference>
<keyword evidence="1" id="KW-0472">Membrane</keyword>
<dbReference type="InterPro" id="IPR012902">
    <property type="entry name" value="N_methyl_site"/>
</dbReference>
<gene>
    <name evidence="3" type="ORF">R5W23_005453</name>
</gene>
<dbReference type="Pfam" id="PF07963">
    <property type="entry name" value="N_methyl"/>
    <property type="match status" value="1"/>
</dbReference>
<name>A0ABU5FDG5_9BACT</name>
<organism evidence="3 4">
    <name type="scientific">Gemmata algarum</name>
    <dbReference type="NCBI Taxonomy" id="2975278"/>
    <lineage>
        <taxon>Bacteria</taxon>
        <taxon>Pseudomonadati</taxon>
        <taxon>Planctomycetota</taxon>
        <taxon>Planctomycetia</taxon>
        <taxon>Gemmatales</taxon>
        <taxon>Gemmataceae</taxon>
        <taxon>Gemmata</taxon>
    </lineage>
</organism>
<protein>
    <submittedName>
        <fullName evidence="3">DUF1559 domain-containing protein</fullName>
    </submittedName>
</protein>
<accession>A0ABU5FDG5</accession>
<keyword evidence="1" id="KW-1133">Transmembrane helix</keyword>
<dbReference type="PROSITE" id="PS00409">
    <property type="entry name" value="PROKAR_NTER_METHYL"/>
    <property type="match status" value="1"/>
</dbReference>
<dbReference type="PANTHER" id="PTHR30093">
    <property type="entry name" value="GENERAL SECRETION PATHWAY PROTEIN G"/>
    <property type="match status" value="1"/>
</dbReference>
<evidence type="ECO:0000256" key="1">
    <source>
        <dbReference type="SAM" id="Phobius"/>
    </source>
</evidence>
<keyword evidence="4" id="KW-1185">Reference proteome</keyword>
<dbReference type="PANTHER" id="PTHR30093:SF2">
    <property type="entry name" value="TYPE II SECRETION SYSTEM PROTEIN H"/>
    <property type="match status" value="1"/>
</dbReference>
<dbReference type="Gene3D" id="3.30.700.10">
    <property type="entry name" value="Glycoprotein, Type 4 Pilin"/>
    <property type="match status" value="1"/>
</dbReference>
<keyword evidence="1" id="KW-0812">Transmembrane</keyword>
<dbReference type="RefSeq" id="WP_320689961.1">
    <property type="nucleotide sequence ID" value="NZ_JAXBLV010000253.1"/>
</dbReference>
<dbReference type="InterPro" id="IPR045584">
    <property type="entry name" value="Pilin-like"/>
</dbReference>
<reference evidence="4" key="1">
    <citation type="journal article" date="2023" name="Mar. Drugs">
        <title>Gemmata algarum, a Novel Planctomycete Isolated from an Algal Mat, Displays Antimicrobial Activity.</title>
        <authorList>
            <person name="Kumar G."/>
            <person name="Kallscheuer N."/>
            <person name="Kashif M."/>
            <person name="Ahamad S."/>
            <person name="Jagadeeshwari U."/>
            <person name="Pannikurungottu S."/>
            <person name="Haufschild T."/>
            <person name="Kabuu M."/>
            <person name="Sasikala C."/>
            <person name="Jogler C."/>
            <person name="Ramana C."/>
        </authorList>
    </citation>
    <scope>NUCLEOTIDE SEQUENCE [LARGE SCALE GENOMIC DNA]</scope>
    <source>
        <strain evidence="4">JC673</strain>
    </source>
</reference>
<feature type="transmembrane region" description="Helical" evidence="1">
    <location>
        <begin position="12"/>
        <end position="33"/>
    </location>
</feature>
<dbReference type="InterPro" id="IPR011453">
    <property type="entry name" value="DUF1559"/>
</dbReference>
<comment type="caution">
    <text evidence="3">The sequence shown here is derived from an EMBL/GenBank/DDBJ whole genome shotgun (WGS) entry which is preliminary data.</text>
</comment>
<dbReference type="EMBL" id="JAXBLV010000253">
    <property type="protein sequence ID" value="MDY3563831.1"/>
    <property type="molecule type" value="Genomic_DNA"/>
</dbReference>
<proteinExistence type="predicted"/>
<evidence type="ECO:0000313" key="3">
    <source>
        <dbReference type="EMBL" id="MDY3563831.1"/>
    </source>
</evidence>
<dbReference type="SUPFAM" id="SSF54523">
    <property type="entry name" value="Pili subunits"/>
    <property type="match status" value="1"/>
</dbReference>
<evidence type="ECO:0000259" key="2">
    <source>
        <dbReference type="Pfam" id="PF07596"/>
    </source>
</evidence>
<feature type="domain" description="DUF1559" evidence="2">
    <location>
        <begin position="34"/>
        <end position="286"/>
    </location>
</feature>
<dbReference type="Pfam" id="PF07596">
    <property type="entry name" value="SBP_bac_10"/>
    <property type="match status" value="1"/>
</dbReference>
<dbReference type="Proteomes" id="UP001272242">
    <property type="component" value="Unassembled WGS sequence"/>
</dbReference>
<sequence>MSARRSRSGFTLIELLVVIAIIAILIGLLLPAVQKVREAAARMSSQNNLKQMGLAMHNLAGTQNDQFCAGWGGTRSTMSTTDVVRPWTYHILTYIEQDNAAKNASFTSVIKTFVAPNDTSATGSLPTTSYVGNALVLGMMYPTTGSGYLVPGVAPTAATTVKLYSLNASGDGTSNTLMFAERYAVTTLSGASSVLYTGVGTGGATQINLSGHAASTHLWYPTTATPTSVLFSPHTAGTAVPFPFQTKPSTTGTNAADDRVPHGCSSGTLSVAMCDGSVRGVSSSVNNLNWLYVCDPNDGNPLPSNW</sequence>
<evidence type="ECO:0000313" key="4">
    <source>
        <dbReference type="Proteomes" id="UP001272242"/>
    </source>
</evidence>